<feature type="domain" description="HTH asnC-type" evidence="5">
    <location>
        <begin position="11"/>
        <end position="74"/>
    </location>
</feature>
<comment type="caution">
    <text evidence="6">The sequence shown here is derived from an EMBL/GenBank/DDBJ whole genome shotgun (WGS) entry which is preliminary data.</text>
</comment>
<evidence type="ECO:0000313" key="7">
    <source>
        <dbReference type="Proteomes" id="UP000304880"/>
    </source>
</evidence>
<dbReference type="Pfam" id="PF13412">
    <property type="entry name" value="HTH_24"/>
    <property type="match status" value="1"/>
</dbReference>
<dbReference type="InterPro" id="IPR036388">
    <property type="entry name" value="WH-like_DNA-bd_sf"/>
</dbReference>
<evidence type="ECO:0000259" key="5">
    <source>
        <dbReference type="PROSITE" id="PS50956"/>
    </source>
</evidence>
<reference evidence="6 7" key="1">
    <citation type="submission" date="2019-06" db="EMBL/GenBank/DDBJ databases">
        <authorList>
            <person name="Li J."/>
        </authorList>
    </citation>
    <scope>NUCLEOTIDE SEQUENCE [LARGE SCALE GENOMIC DNA]</scope>
    <source>
        <strain evidence="6 7">CGMCC 1.8012</strain>
    </source>
</reference>
<dbReference type="GO" id="GO:0006524">
    <property type="term" value="P:alanine catabolic process"/>
    <property type="evidence" value="ECO:0007669"/>
    <property type="project" value="TreeGrafter"/>
</dbReference>
<evidence type="ECO:0000256" key="4">
    <source>
        <dbReference type="ARBA" id="ARBA00023163"/>
    </source>
</evidence>
<evidence type="ECO:0000256" key="2">
    <source>
        <dbReference type="ARBA" id="ARBA00023125"/>
    </source>
</evidence>
<dbReference type="GO" id="GO:0006355">
    <property type="term" value="P:regulation of DNA-templated transcription"/>
    <property type="evidence" value="ECO:0007669"/>
    <property type="project" value="UniProtKB-ARBA"/>
</dbReference>
<dbReference type="Pfam" id="PF01037">
    <property type="entry name" value="AsnC_trans_reg"/>
    <property type="match status" value="1"/>
</dbReference>
<proteinExistence type="predicted"/>
<keyword evidence="7" id="KW-1185">Reference proteome</keyword>
<keyword evidence="2" id="KW-0238">DNA-binding</keyword>
<dbReference type="Proteomes" id="UP000304880">
    <property type="component" value="Unassembled WGS sequence"/>
</dbReference>
<keyword evidence="4" id="KW-0804">Transcription</keyword>
<accession>A0A5C4R1Y8</accession>
<dbReference type="InterPro" id="IPR000485">
    <property type="entry name" value="AsnC-type_HTH_dom"/>
</dbReference>
<sequence length="157" mass="17407">MTAFVQERPIMDAIDDKILRILRKDGRITHQALAERVGMSASTCQRRVEAMERQGIIAGYRAVLGDAARQVGFAAFVLVGLGRHTARVQQAFEARCAAAPQVVECHNITGTVEYLLRVECRDLASYKQFHHEVLGGFPDLTTIVTHVIVGTSKDDRM</sequence>
<dbReference type="InterPro" id="IPR019888">
    <property type="entry name" value="Tscrpt_reg_AsnC-like"/>
</dbReference>
<dbReference type="SUPFAM" id="SSF46785">
    <property type="entry name" value="Winged helix' DNA-binding domain"/>
    <property type="match status" value="1"/>
</dbReference>
<dbReference type="InterPro" id="IPR019885">
    <property type="entry name" value="Tscrpt_reg_HTH_AsnC-type_CS"/>
</dbReference>
<dbReference type="InterPro" id="IPR019887">
    <property type="entry name" value="Tscrpt_reg_AsnC/Lrp_C"/>
</dbReference>
<dbReference type="GO" id="GO:0043201">
    <property type="term" value="P:response to L-leucine"/>
    <property type="evidence" value="ECO:0007669"/>
    <property type="project" value="TreeGrafter"/>
</dbReference>
<dbReference type="SUPFAM" id="SSF54909">
    <property type="entry name" value="Dimeric alpha+beta barrel"/>
    <property type="match status" value="1"/>
</dbReference>
<dbReference type="EMBL" id="VDDC01000042">
    <property type="protein sequence ID" value="TNH37982.1"/>
    <property type="molecule type" value="Genomic_DNA"/>
</dbReference>
<protein>
    <submittedName>
        <fullName evidence="6">Lrp/AsnC family transcriptional regulator</fullName>
    </submittedName>
</protein>
<evidence type="ECO:0000256" key="1">
    <source>
        <dbReference type="ARBA" id="ARBA00023015"/>
    </source>
</evidence>
<name>A0A5C4R1Y8_9RHOB</name>
<gene>
    <name evidence="6" type="ORF">FHD67_17415</name>
</gene>
<evidence type="ECO:0000256" key="3">
    <source>
        <dbReference type="ARBA" id="ARBA00023159"/>
    </source>
</evidence>
<dbReference type="PANTHER" id="PTHR30154">
    <property type="entry name" value="LEUCINE-RESPONSIVE REGULATORY PROTEIN"/>
    <property type="match status" value="1"/>
</dbReference>
<dbReference type="InterPro" id="IPR036390">
    <property type="entry name" value="WH_DNA-bd_sf"/>
</dbReference>
<dbReference type="Gene3D" id="1.10.10.10">
    <property type="entry name" value="Winged helix-like DNA-binding domain superfamily/Winged helix DNA-binding domain"/>
    <property type="match status" value="1"/>
</dbReference>
<keyword evidence="1" id="KW-0805">Transcription regulation</keyword>
<keyword evidence="3" id="KW-0010">Activator</keyword>
<dbReference type="SMART" id="SM00344">
    <property type="entry name" value="HTH_ASNC"/>
    <property type="match status" value="1"/>
</dbReference>
<dbReference type="InterPro" id="IPR011008">
    <property type="entry name" value="Dimeric_a/b-barrel"/>
</dbReference>
<evidence type="ECO:0000313" key="6">
    <source>
        <dbReference type="EMBL" id="TNH37982.1"/>
    </source>
</evidence>
<dbReference type="PANTHER" id="PTHR30154:SF0">
    <property type="entry name" value="LEUCINE-RESPONSIVE REGULATORY PROTEIN"/>
    <property type="match status" value="1"/>
</dbReference>
<organism evidence="6 7">
    <name type="scientific">Paracoccus haeundaensis</name>
    <dbReference type="NCBI Taxonomy" id="225362"/>
    <lineage>
        <taxon>Bacteria</taxon>
        <taxon>Pseudomonadati</taxon>
        <taxon>Pseudomonadota</taxon>
        <taxon>Alphaproteobacteria</taxon>
        <taxon>Rhodobacterales</taxon>
        <taxon>Paracoccaceae</taxon>
        <taxon>Paracoccus</taxon>
    </lineage>
</organism>
<dbReference type="InterPro" id="IPR011991">
    <property type="entry name" value="ArsR-like_HTH"/>
</dbReference>
<dbReference type="PRINTS" id="PR00033">
    <property type="entry name" value="HTHASNC"/>
</dbReference>
<dbReference type="GO" id="GO:0005829">
    <property type="term" value="C:cytosol"/>
    <property type="evidence" value="ECO:0007669"/>
    <property type="project" value="TreeGrafter"/>
</dbReference>
<dbReference type="PROSITE" id="PS50956">
    <property type="entry name" value="HTH_ASNC_2"/>
    <property type="match status" value="1"/>
</dbReference>
<dbReference type="Gene3D" id="3.30.70.920">
    <property type="match status" value="1"/>
</dbReference>
<dbReference type="CDD" id="cd00090">
    <property type="entry name" value="HTH_ARSR"/>
    <property type="match status" value="1"/>
</dbReference>
<dbReference type="GO" id="GO:0043565">
    <property type="term" value="F:sequence-specific DNA binding"/>
    <property type="evidence" value="ECO:0007669"/>
    <property type="project" value="InterPro"/>
</dbReference>
<dbReference type="PROSITE" id="PS00519">
    <property type="entry name" value="HTH_ASNC_1"/>
    <property type="match status" value="1"/>
</dbReference>
<dbReference type="AlphaFoldDB" id="A0A5C4R1Y8"/>